<organism evidence="3 4">
    <name type="scientific">Mugilogobius chulae</name>
    <name type="common">yellowstripe goby</name>
    <dbReference type="NCBI Taxonomy" id="88201"/>
    <lineage>
        <taxon>Eukaryota</taxon>
        <taxon>Metazoa</taxon>
        <taxon>Chordata</taxon>
        <taxon>Craniata</taxon>
        <taxon>Vertebrata</taxon>
        <taxon>Euteleostomi</taxon>
        <taxon>Actinopterygii</taxon>
        <taxon>Neopterygii</taxon>
        <taxon>Teleostei</taxon>
        <taxon>Neoteleostei</taxon>
        <taxon>Acanthomorphata</taxon>
        <taxon>Gobiaria</taxon>
        <taxon>Gobiiformes</taxon>
        <taxon>Gobioidei</taxon>
        <taxon>Gobiidae</taxon>
        <taxon>Gobionellinae</taxon>
        <taxon>Mugilogobius</taxon>
    </lineage>
</organism>
<dbReference type="PROSITE" id="PS50041">
    <property type="entry name" value="C_TYPE_LECTIN_2"/>
    <property type="match status" value="2"/>
</dbReference>
<dbReference type="SMART" id="SM00034">
    <property type="entry name" value="CLECT"/>
    <property type="match status" value="1"/>
</dbReference>
<accession>A0AAW0NYM1</accession>
<dbReference type="PANTHER" id="PTHR45784:SF3">
    <property type="entry name" value="C-TYPE LECTIN DOMAIN FAMILY 4 MEMBER K-LIKE-RELATED"/>
    <property type="match status" value="1"/>
</dbReference>
<evidence type="ECO:0000256" key="1">
    <source>
        <dbReference type="SAM" id="MobiDB-lite"/>
    </source>
</evidence>
<sequence length="443" mass="49396">MSWSSLDSVLSLSSISLEILSLSRDRDRETGTGTGARPGTGTEDRNRQTETETETGTGQGQRQRQRTGNRDRDQGQRPEDQRQRTRQEPETERPEGHTMDLKLLVLLLWTCSGLGHSSVLKRLYWYEFTPRTFQEADKFCRSEHNGSLATVVTDSDISVMDLKKFQAWIGLMKRGTGWSEPQDGNDCGGVEYQSIEAFGFDCDAKNFIFCEGGVHTQPIYQRDKTWSEGNRSVRARMEILGLLNTDQLGSWSSILSEERDHPVWIGLYHDGEAWKWSNGASSDYRNWTGGSEPPSGSDSCVVVSSQTKTMSVQSCSEAFPFLCYRDNLVLLEEKMSWEQALEACGNISPKHRLYSGTEYNATELESNAGRFQKTSTSKVWVGLRFLGGSWFWSDGGAVSLSLPECPQSGLHCGALVVDRSSGSDLIEPSDCSQSLSVLCYGEP</sequence>
<feature type="domain" description="C-type lectin" evidence="2">
    <location>
        <begin position="224"/>
        <end position="324"/>
    </location>
</feature>
<evidence type="ECO:0000313" key="3">
    <source>
        <dbReference type="EMBL" id="KAK7912618.1"/>
    </source>
</evidence>
<feature type="compositionally biased region" description="Basic and acidic residues" evidence="1">
    <location>
        <begin position="68"/>
        <end position="96"/>
    </location>
</feature>
<feature type="domain" description="C-type lectin" evidence="2">
    <location>
        <begin position="319"/>
        <end position="440"/>
    </location>
</feature>
<gene>
    <name evidence="3" type="ORF">WMY93_012829</name>
</gene>
<dbReference type="Proteomes" id="UP001460270">
    <property type="component" value="Unassembled WGS sequence"/>
</dbReference>
<evidence type="ECO:0000313" key="4">
    <source>
        <dbReference type="Proteomes" id="UP001460270"/>
    </source>
</evidence>
<feature type="region of interest" description="Disordered" evidence="1">
    <location>
        <begin position="20"/>
        <end position="96"/>
    </location>
</feature>
<protein>
    <recommendedName>
        <fullName evidence="2">C-type lectin domain-containing protein</fullName>
    </recommendedName>
</protein>
<evidence type="ECO:0000259" key="2">
    <source>
        <dbReference type="PROSITE" id="PS50041"/>
    </source>
</evidence>
<keyword evidence="4" id="KW-1185">Reference proteome</keyword>
<dbReference type="AlphaFoldDB" id="A0AAW0NYM1"/>
<dbReference type="CDD" id="cd00037">
    <property type="entry name" value="CLECT"/>
    <property type="match status" value="1"/>
</dbReference>
<dbReference type="SUPFAM" id="SSF56436">
    <property type="entry name" value="C-type lectin-like"/>
    <property type="match status" value="3"/>
</dbReference>
<proteinExistence type="predicted"/>
<comment type="caution">
    <text evidence="3">The sequence shown here is derived from an EMBL/GenBank/DDBJ whole genome shotgun (WGS) entry which is preliminary data.</text>
</comment>
<dbReference type="Gene3D" id="3.10.100.10">
    <property type="entry name" value="Mannose-Binding Protein A, subunit A"/>
    <property type="match status" value="3"/>
</dbReference>
<dbReference type="InterPro" id="IPR016187">
    <property type="entry name" value="CTDL_fold"/>
</dbReference>
<dbReference type="PANTHER" id="PTHR45784">
    <property type="entry name" value="C-TYPE LECTIN DOMAIN FAMILY 20 MEMBER A-RELATED"/>
    <property type="match status" value="1"/>
</dbReference>
<dbReference type="Pfam" id="PF00059">
    <property type="entry name" value="Lectin_C"/>
    <property type="match status" value="1"/>
</dbReference>
<name>A0AAW0NYM1_9GOBI</name>
<reference evidence="4" key="1">
    <citation type="submission" date="2024-04" db="EMBL/GenBank/DDBJ databases">
        <title>Salinicola lusitanus LLJ914,a marine bacterium isolated from the Okinawa Trough.</title>
        <authorList>
            <person name="Li J."/>
        </authorList>
    </citation>
    <scope>NUCLEOTIDE SEQUENCE [LARGE SCALE GENOMIC DNA]</scope>
</reference>
<dbReference type="InterPro" id="IPR001304">
    <property type="entry name" value="C-type_lectin-like"/>
</dbReference>
<dbReference type="InterPro" id="IPR016186">
    <property type="entry name" value="C-type_lectin-like/link_sf"/>
</dbReference>
<dbReference type="EMBL" id="JBBPFD010000009">
    <property type="protein sequence ID" value="KAK7912618.1"/>
    <property type="molecule type" value="Genomic_DNA"/>
</dbReference>